<evidence type="ECO:0000313" key="2">
    <source>
        <dbReference type="EMBL" id="MBB2986592.1"/>
    </source>
</evidence>
<gene>
    <name evidence="2" type="ORF">FHW14_001746</name>
</gene>
<name>A0A839Q0K0_9MICO</name>
<evidence type="ECO:0000313" key="3">
    <source>
        <dbReference type="Proteomes" id="UP000590811"/>
    </source>
</evidence>
<reference evidence="2 3" key="1">
    <citation type="submission" date="2020-08" db="EMBL/GenBank/DDBJ databases">
        <title>Genomic Encyclopedia of Type Strains, Phase IV (KMG-V): Genome sequencing to study the core and pangenomes of soil and plant-associated prokaryotes.</title>
        <authorList>
            <person name="Whitman W."/>
        </authorList>
    </citation>
    <scope>NUCLEOTIDE SEQUENCE [LARGE SCALE GENOMIC DNA]</scope>
    <source>
        <strain evidence="2 3">B3ACCR2</strain>
    </source>
</reference>
<dbReference type="AlphaFoldDB" id="A0A839Q0K0"/>
<feature type="compositionally biased region" description="Polar residues" evidence="1">
    <location>
        <begin position="1"/>
        <end position="11"/>
    </location>
</feature>
<feature type="region of interest" description="Disordered" evidence="1">
    <location>
        <begin position="1"/>
        <end position="21"/>
    </location>
</feature>
<dbReference type="InterPro" id="IPR047715">
    <property type="entry name" value="EboA_dom"/>
</dbReference>
<proteinExistence type="predicted"/>
<dbReference type="RefSeq" id="WP_184509720.1">
    <property type="nucleotide sequence ID" value="NZ_JACHVT010000003.1"/>
</dbReference>
<accession>A0A839Q0K0</accession>
<dbReference type="Proteomes" id="UP000590811">
    <property type="component" value="Unassembled WGS sequence"/>
</dbReference>
<sequence>MTTRPTETGDTSPARAGRQPADVAAAIAQVASDPSRIDVLFPAARRLAVREGLDPDEARAGLLLALPSDAVADAVARVYHQGDPAEKHAVLAALPRLDDAEREARIGDAALPLVRDALRTNDTRLVAAAMGPYAERHLDDAAWRQAVLKLVFMGVPVSVVSGLERRADDELARMASDFADERRAAGRVVPTDVDLLLGPGRPASDTTS</sequence>
<protein>
    <submittedName>
        <fullName evidence="2">Uncharacterized protein (DUF2267 family)</fullName>
    </submittedName>
</protein>
<dbReference type="EMBL" id="JACHVT010000003">
    <property type="protein sequence ID" value="MBB2986592.1"/>
    <property type="molecule type" value="Genomic_DNA"/>
</dbReference>
<organism evidence="2 3">
    <name type="scientific">Terracoccus luteus</name>
    <dbReference type="NCBI Taxonomy" id="53356"/>
    <lineage>
        <taxon>Bacteria</taxon>
        <taxon>Bacillati</taxon>
        <taxon>Actinomycetota</taxon>
        <taxon>Actinomycetes</taxon>
        <taxon>Micrococcales</taxon>
        <taxon>Intrasporangiaceae</taxon>
        <taxon>Terracoccus</taxon>
    </lineage>
</organism>
<comment type="caution">
    <text evidence="2">The sequence shown here is derived from an EMBL/GenBank/DDBJ whole genome shotgun (WGS) entry which is preliminary data.</text>
</comment>
<dbReference type="NCBIfam" id="NF035938">
    <property type="entry name" value="EboA_domain"/>
    <property type="match status" value="1"/>
</dbReference>
<evidence type="ECO:0000256" key="1">
    <source>
        <dbReference type="SAM" id="MobiDB-lite"/>
    </source>
</evidence>